<accession>A0A9X3Z634</accession>
<keyword evidence="1" id="KW-0812">Transmembrane</keyword>
<keyword evidence="1" id="KW-0472">Membrane</keyword>
<keyword evidence="1" id="KW-1133">Transmembrane helix</keyword>
<dbReference type="AlphaFoldDB" id="A0A9X3Z634"/>
<protein>
    <submittedName>
        <fullName evidence="3">YdcF family protein</fullName>
    </submittedName>
</protein>
<evidence type="ECO:0000256" key="1">
    <source>
        <dbReference type="SAM" id="Phobius"/>
    </source>
</evidence>
<feature type="transmembrane region" description="Helical" evidence="1">
    <location>
        <begin position="12"/>
        <end position="38"/>
    </location>
</feature>
<reference evidence="3" key="2">
    <citation type="journal article" date="2023" name="Syst. Appl. Microbiol.">
        <title>Govania unica gen. nov., sp. nov., a rare biosphere bacterium that represents a novel family in the class Alphaproteobacteria.</title>
        <authorList>
            <person name="Vandamme P."/>
            <person name="Peeters C."/>
            <person name="Hettiarachchi A."/>
            <person name="Cnockaert M."/>
            <person name="Carlier A."/>
        </authorList>
    </citation>
    <scope>NUCLEOTIDE SEQUENCE</scope>
    <source>
        <strain evidence="3">LMG 31809</strain>
    </source>
</reference>
<dbReference type="CDD" id="cd06259">
    <property type="entry name" value="YdcF-like"/>
    <property type="match status" value="1"/>
</dbReference>
<name>A0A9X3Z634_9PROT</name>
<dbReference type="Proteomes" id="UP001141619">
    <property type="component" value="Unassembled WGS sequence"/>
</dbReference>
<evidence type="ECO:0000313" key="3">
    <source>
        <dbReference type="EMBL" id="MDA5192603.1"/>
    </source>
</evidence>
<dbReference type="Pfam" id="PF02698">
    <property type="entry name" value="DUF218"/>
    <property type="match status" value="1"/>
</dbReference>
<gene>
    <name evidence="3" type="ORF">NYP16_01340</name>
</gene>
<dbReference type="InterPro" id="IPR003848">
    <property type="entry name" value="DUF218"/>
</dbReference>
<evidence type="ECO:0000313" key="4">
    <source>
        <dbReference type="Proteomes" id="UP001141619"/>
    </source>
</evidence>
<dbReference type="EMBL" id="JANWOI010000001">
    <property type="protein sequence ID" value="MDA5192603.1"/>
    <property type="molecule type" value="Genomic_DNA"/>
</dbReference>
<proteinExistence type="predicted"/>
<dbReference type="RefSeq" id="WP_274942307.1">
    <property type="nucleotide sequence ID" value="NZ_JANWOI010000001.1"/>
</dbReference>
<sequence>MARRIRKRDVVFASVKLLFALVLVAVLLWLGGFVWFVGGLQTTPEAPQAQTDGIVVLTGGPYRINLAVSLLSEGLGERLLITGIYGELDDETLRRANAIPKDIFDCCIDLGRGAANTKGNADEAAIWVAAHGYRSLRIVTTFDHMPRSLAEFHRAMPGIQLIAHPVSPDTVGPEVRWPSAGRLALEYTKYWAALLRSRAGTGAGVLRPTADFT</sequence>
<evidence type="ECO:0000259" key="2">
    <source>
        <dbReference type="Pfam" id="PF02698"/>
    </source>
</evidence>
<reference evidence="3" key="1">
    <citation type="submission" date="2022-08" db="EMBL/GenBank/DDBJ databases">
        <authorList>
            <person name="Vandamme P."/>
            <person name="Hettiarachchi A."/>
            <person name="Peeters C."/>
            <person name="Cnockaert M."/>
            <person name="Carlier A."/>
        </authorList>
    </citation>
    <scope>NUCLEOTIDE SEQUENCE</scope>
    <source>
        <strain evidence="3">LMG 31809</strain>
    </source>
</reference>
<feature type="domain" description="DUF218" evidence="2">
    <location>
        <begin position="52"/>
        <end position="174"/>
    </location>
</feature>
<organism evidence="3 4">
    <name type="scientific">Govanella unica</name>
    <dbReference type="NCBI Taxonomy" id="2975056"/>
    <lineage>
        <taxon>Bacteria</taxon>
        <taxon>Pseudomonadati</taxon>
        <taxon>Pseudomonadota</taxon>
        <taxon>Alphaproteobacteria</taxon>
        <taxon>Emcibacterales</taxon>
        <taxon>Govanellaceae</taxon>
        <taxon>Govanella</taxon>
    </lineage>
</organism>
<comment type="caution">
    <text evidence="3">The sequence shown here is derived from an EMBL/GenBank/DDBJ whole genome shotgun (WGS) entry which is preliminary data.</text>
</comment>
<keyword evidence="4" id="KW-1185">Reference proteome</keyword>